<dbReference type="InterPro" id="IPR056264">
    <property type="entry name" value="R2_ABCA1-4-like"/>
</dbReference>
<dbReference type="GO" id="GO:0016887">
    <property type="term" value="F:ATP hydrolysis activity"/>
    <property type="evidence" value="ECO:0007669"/>
    <property type="project" value="InterPro"/>
</dbReference>
<evidence type="ECO:0000256" key="5">
    <source>
        <dbReference type="ARBA" id="ARBA00022989"/>
    </source>
</evidence>
<keyword evidence="5 7" id="KW-1133">Transmembrane helix</keyword>
<comment type="caution">
    <text evidence="9">The sequence shown here is derived from an EMBL/GenBank/DDBJ whole genome shotgun (WGS) entry which is preliminary data.</text>
</comment>
<dbReference type="PROSITE" id="PS00211">
    <property type="entry name" value="ABC_TRANSPORTER_1"/>
    <property type="match status" value="2"/>
</dbReference>
<dbReference type="Gene3D" id="3.40.50.300">
    <property type="entry name" value="P-loop containing nucleotide triphosphate hydrolases"/>
    <property type="match status" value="2"/>
</dbReference>
<evidence type="ECO:0000256" key="7">
    <source>
        <dbReference type="SAM" id="Phobius"/>
    </source>
</evidence>
<dbReference type="InterPro" id="IPR017871">
    <property type="entry name" value="ABC_transporter-like_CS"/>
</dbReference>
<evidence type="ECO:0000256" key="3">
    <source>
        <dbReference type="ARBA" id="ARBA00022741"/>
    </source>
</evidence>
<dbReference type="SMART" id="SM00382">
    <property type="entry name" value="AAA"/>
    <property type="match status" value="2"/>
</dbReference>
<dbReference type="InterPro" id="IPR026082">
    <property type="entry name" value="ABCA"/>
</dbReference>
<feature type="transmembrane region" description="Helical" evidence="7">
    <location>
        <begin position="1149"/>
        <end position="1174"/>
    </location>
</feature>
<feature type="transmembrane region" description="Helical" evidence="7">
    <location>
        <begin position="508"/>
        <end position="526"/>
    </location>
</feature>
<evidence type="ECO:0000256" key="6">
    <source>
        <dbReference type="ARBA" id="ARBA00023136"/>
    </source>
</evidence>
<sequence length="1793" mass="204461">MFDTEQRDIEAKANSTEILLPKKSDHQKYQTTMASQHQSRSSASGLFFKQLGALMWKNLLVRKVHFISTFFELFAPLLLILAFAAIYSGNITPNKSDNDNNSTGKEPKMLGPIEYENPKTKVNWDPNIDFKPQSSFIKKFMILFSPNNSITNELMLQFENKSKIQLNGYDTEEMMSNALADAIENSTSYFLFDTAIGVHFENVDDETMLKNGRFHYRIRFPGDRMVMAYTLDKFPFKFDQRPTPPNPMHIEMYQNFFRLQSYINREYIRMMCHDSSTHCTELDSLLNNTKPININRMPYPKYRKPSDFPFSLLDLVAAALTLSYVLVCPLIVKRITDEKSTKAKELLRLIGMSDFVFYFAHFLSYFILILIHIVLITIIVFGFSNPLFQLSSPILFAFGLLIWSIQLILFSMTITTVFNRPVLATIVTVILWIILSSVIFQTLVPSINTNLNVSKTNIQRLFSCLTPSGTMIWFISIVGAWDTNSGGLGFNNINSISTTYLDFTVLNVWLMAIASCPIYIFLIWYLDNVWPFQHGVPKKPWFLFTTDYWSKKANTDDNSYSNQTDFDHQQNPSVFEAEPNDLYSSIQIKNVGKVFNSITTGRKVAVNNLSLNIFQNQITVLLGHNGAGKTTTMNMITGMYGSTSGTIFVNGYNVVTQTKQARRSIGLCPQENIIFNELTVAQHLRLFAKLKDHPNQSIESEVDNVLCLLKLSDKKNVYATSLSGGMKRKLALAIALIGDTETLILDEPTSGMDPDARRVIWDLLLSIRRKRTVLLTTHYMEEADVLGDRIAIMNDGRLCCSGAPFFLKNAFGTGYRLRIAKKPEFDSQKFIKVIKRHIPGTTLNSEIETEVIFTLDDGHSHSIVQNGNGQETKPNVVSLLTILPELFDDIEKNKIEYGIESCGLSYATLEDVFLTVGSDSNLNQTPENEMNNHELDERVLLTDSGKLNNGFNKWLNQFWGLLLKRFHFARRYWLMILFQIVVPGLIILFAMIIQNSLAIITSMTTASVTMNVRDIYGSQTETFCYGSKPLTEEYKHVNTEEYSAIVRSINSIQNNDTVNNWILNRTEGHLDEYIQKWLYGFGDRSESFENWVNWEQFHSLPLSINVLFESIVRMIVPKSIRDDVAIIIVESSPLLKAKERNSLNILNIFIPWVVTCLVFLPIAFPFLAASYILYPIKENASKAKLIQLMTGLSPFTFWLANFVFDLINHLLAVIIIFLIIFLFDTKHIFNGNGSNDSAIVLFILLFAFGVSTIPLAYFLSYPFKKPSSGFVFLIILFLIVGFIGNIIFSSLDVGMNNLGVPLTEIRNFWYPFLLFILRFIPIFSMLFGYQKVQKLSAFTKMCKAVPLDQTCRTLNANSTNFLRGCCPDICGEMCYATANPFAMNVYGSGIEVIYMLITGLVSFLLIALYETFKQEIHKYLSIENLFRKNDVANGYSPRLQLQSDDSDVERERIRIENEIKHGTLSDLLTIDRLTKRYDRLVAVDQMSVGIHYNECFGLLGVNGAGKTTTFSMLTGDQLPTSGEAFIQRGQYSLVHHLQQFQQKIGYCPQFDALLDKITGEETLYLFGRLRGIPSTNLERDVRNLIKMVGLESHATKRTDTYSGGNKRKLSIAIALIGNPALLFLDEPSAGVDPAARRKIWQTLGYLKRNFNCSIVLTSHSMEECEALCSRIGIMVNGRFRCLGSTQQLRTKYGQGYSVTISLKPIHEIDQRYTQMIQEEVVRFLPSAVLKDYHQSLMHYHVTDPNERWSNIFRKMSELNQRFDFQNYFVSDTTLEQIFIMFARHQAVVAPQSK</sequence>
<feature type="transmembrane region" description="Helical" evidence="7">
    <location>
        <begin position="461"/>
        <end position="481"/>
    </location>
</feature>
<accession>A0A9Q0MAL5</accession>
<evidence type="ECO:0000313" key="10">
    <source>
        <dbReference type="Proteomes" id="UP001142055"/>
    </source>
</evidence>
<keyword evidence="10" id="KW-1185">Reference proteome</keyword>
<dbReference type="GO" id="GO:0016020">
    <property type="term" value="C:membrane"/>
    <property type="evidence" value="ECO:0007669"/>
    <property type="project" value="UniProtKB-SubCell"/>
</dbReference>
<feature type="transmembrane region" description="Helical" evidence="7">
    <location>
        <begin position="1392"/>
        <end position="1409"/>
    </location>
</feature>
<dbReference type="Pfam" id="PF12698">
    <property type="entry name" value="ABC2_membrane_3"/>
    <property type="match status" value="2"/>
</dbReference>
<feature type="transmembrane region" description="Helical" evidence="7">
    <location>
        <begin position="1195"/>
        <end position="1223"/>
    </location>
</feature>
<dbReference type="Pfam" id="PF23321">
    <property type="entry name" value="R1_ABCA1"/>
    <property type="match status" value="1"/>
</dbReference>
<feature type="transmembrane region" description="Helical" evidence="7">
    <location>
        <begin position="972"/>
        <end position="993"/>
    </location>
</feature>
<dbReference type="GO" id="GO:0140359">
    <property type="term" value="F:ABC-type transporter activity"/>
    <property type="evidence" value="ECO:0007669"/>
    <property type="project" value="InterPro"/>
</dbReference>
<keyword evidence="2 7" id="KW-0812">Transmembrane</keyword>
<feature type="transmembrane region" description="Helical" evidence="7">
    <location>
        <begin position="1238"/>
        <end position="1258"/>
    </location>
</feature>
<feature type="transmembrane region" description="Helical" evidence="7">
    <location>
        <begin position="395"/>
        <end position="415"/>
    </location>
</feature>
<feature type="transmembrane region" description="Helical" evidence="7">
    <location>
        <begin position="1270"/>
        <end position="1288"/>
    </location>
</feature>
<dbReference type="PANTHER" id="PTHR19229">
    <property type="entry name" value="ATP-BINDING CASSETTE TRANSPORTER SUBFAMILY A ABCA"/>
    <property type="match status" value="1"/>
</dbReference>
<dbReference type="Proteomes" id="UP001142055">
    <property type="component" value="Chromosome 1"/>
</dbReference>
<dbReference type="SUPFAM" id="SSF52540">
    <property type="entry name" value="P-loop containing nucleoside triphosphate hydrolases"/>
    <property type="match status" value="2"/>
</dbReference>
<dbReference type="Pfam" id="PF00005">
    <property type="entry name" value="ABC_tran"/>
    <property type="match status" value="2"/>
</dbReference>
<feature type="transmembrane region" description="Helical" evidence="7">
    <location>
        <begin position="64"/>
        <end position="87"/>
    </location>
</feature>
<dbReference type="InterPro" id="IPR013525">
    <property type="entry name" value="ABC2_TM"/>
</dbReference>
<feature type="domain" description="ABC transporter" evidence="8">
    <location>
        <begin position="1468"/>
        <end position="1701"/>
    </location>
</feature>
<evidence type="ECO:0000256" key="4">
    <source>
        <dbReference type="ARBA" id="ARBA00022840"/>
    </source>
</evidence>
<protein>
    <recommendedName>
        <fullName evidence="8">ABC transporter domain-containing protein</fullName>
    </recommendedName>
</protein>
<dbReference type="PROSITE" id="PS50893">
    <property type="entry name" value="ABC_TRANSPORTER_2"/>
    <property type="match status" value="2"/>
</dbReference>
<dbReference type="InterPro" id="IPR003439">
    <property type="entry name" value="ABC_transporter-like_ATP-bd"/>
</dbReference>
<dbReference type="InterPro" id="IPR003593">
    <property type="entry name" value="AAA+_ATPase"/>
</dbReference>
<dbReference type="FunFam" id="3.40.50.300:FF:002470">
    <property type="entry name" value="ABC transporter, putative"/>
    <property type="match status" value="1"/>
</dbReference>
<evidence type="ECO:0000259" key="8">
    <source>
        <dbReference type="PROSITE" id="PS50893"/>
    </source>
</evidence>
<dbReference type="FunFam" id="3.40.50.300:FF:000933">
    <property type="entry name" value="ABC transporter A family member 7"/>
    <property type="match status" value="1"/>
</dbReference>
<organism evidence="9 10">
    <name type="scientific">Blomia tropicalis</name>
    <name type="common">Mite</name>
    <dbReference type="NCBI Taxonomy" id="40697"/>
    <lineage>
        <taxon>Eukaryota</taxon>
        <taxon>Metazoa</taxon>
        <taxon>Ecdysozoa</taxon>
        <taxon>Arthropoda</taxon>
        <taxon>Chelicerata</taxon>
        <taxon>Arachnida</taxon>
        <taxon>Acari</taxon>
        <taxon>Acariformes</taxon>
        <taxon>Sarcoptiformes</taxon>
        <taxon>Astigmata</taxon>
        <taxon>Glycyphagoidea</taxon>
        <taxon>Echimyopodidae</taxon>
        <taxon>Blomia</taxon>
    </lineage>
</organism>
<comment type="subcellular location">
    <subcellularLocation>
        <location evidence="1">Membrane</location>
        <topology evidence="1">Multi-pass membrane protein</topology>
    </subcellularLocation>
</comment>
<dbReference type="GO" id="GO:0005319">
    <property type="term" value="F:lipid transporter activity"/>
    <property type="evidence" value="ECO:0007669"/>
    <property type="project" value="TreeGrafter"/>
</dbReference>
<name>A0A9Q0MAL5_BLOTA</name>
<evidence type="ECO:0000256" key="2">
    <source>
        <dbReference type="ARBA" id="ARBA00022692"/>
    </source>
</evidence>
<feature type="transmembrane region" description="Helical" evidence="7">
    <location>
        <begin position="1308"/>
        <end position="1329"/>
    </location>
</feature>
<proteinExistence type="predicted"/>
<feature type="transmembrane region" description="Helical" evidence="7">
    <location>
        <begin position="310"/>
        <end position="332"/>
    </location>
</feature>
<dbReference type="CDD" id="cd03263">
    <property type="entry name" value="ABC_subfamily_A"/>
    <property type="match status" value="2"/>
</dbReference>
<dbReference type="OMA" id="IEMGNES"/>
<keyword evidence="4" id="KW-0067">ATP-binding</keyword>
<dbReference type="PANTHER" id="PTHR19229:SF250">
    <property type="entry name" value="ABC TRANSPORTER DOMAIN-CONTAINING PROTEIN-RELATED"/>
    <property type="match status" value="1"/>
</dbReference>
<keyword evidence="3" id="KW-0547">Nucleotide-binding</keyword>
<dbReference type="GO" id="GO:0005524">
    <property type="term" value="F:ATP binding"/>
    <property type="evidence" value="ECO:0007669"/>
    <property type="project" value="UniProtKB-KW"/>
</dbReference>
<feature type="domain" description="ABC transporter" evidence="8">
    <location>
        <begin position="586"/>
        <end position="820"/>
    </location>
</feature>
<feature type="transmembrane region" description="Helical" evidence="7">
    <location>
        <begin position="421"/>
        <end position="440"/>
    </location>
</feature>
<evidence type="ECO:0000313" key="9">
    <source>
        <dbReference type="EMBL" id="KAJ6221929.1"/>
    </source>
</evidence>
<reference evidence="9" key="1">
    <citation type="submission" date="2022-12" db="EMBL/GenBank/DDBJ databases">
        <title>Genome assemblies of Blomia tropicalis.</title>
        <authorList>
            <person name="Cui Y."/>
        </authorList>
    </citation>
    <scope>NUCLEOTIDE SEQUENCE</scope>
    <source>
        <tissue evidence="9">Adult mites</tissue>
    </source>
</reference>
<feature type="transmembrane region" description="Helical" evidence="7">
    <location>
        <begin position="355"/>
        <end position="383"/>
    </location>
</feature>
<evidence type="ECO:0000256" key="1">
    <source>
        <dbReference type="ARBA" id="ARBA00004141"/>
    </source>
</evidence>
<dbReference type="InterPro" id="IPR027417">
    <property type="entry name" value="P-loop_NTPase"/>
</dbReference>
<gene>
    <name evidence="9" type="ORF">RDWZM_000474</name>
</gene>
<keyword evidence="6 7" id="KW-0472">Membrane</keyword>
<dbReference type="EMBL" id="JAPWDV010000001">
    <property type="protein sequence ID" value="KAJ6221929.1"/>
    <property type="molecule type" value="Genomic_DNA"/>
</dbReference>